<feature type="region of interest" description="Disordered" evidence="1">
    <location>
        <begin position="35"/>
        <end position="120"/>
    </location>
</feature>
<name>A0A395HQC0_ASPHC</name>
<keyword evidence="4" id="KW-1185">Reference proteome</keyword>
<dbReference type="RefSeq" id="XP_025549171.1">
    <property type="nucleotide sequence ID" value="XM_025690132.1"/>
</dbReference>
<dbReference type="GeneID" id="37194421"/>
<evidence type="ECO:0000313" key="3">
    <source>
        <dbReference type="EMBL" id="RAL10017.1"/>
    </source>
</evidence>
<evidence type="ECO:0000256" key="1">
    <source>
        <dbReference type="SAM" id="MobiDB-lite"/>
    </source>
</evidence>
<reference evidence="3 4" key="1">
    <citation type="submission" date="2018-02" db="EMBL/GenBank/DDBJ databases">
        <title>The genomes of Aspergillus section Nigri reveals drivers in fungal speciation.</title>
        <authorList>
            <consortium name="DOE Joint Genome Institute"/>
            <person name="Vesth T.C."/>
            <person name="Nybo J."/>
            <person name="Theobald S."/>
            <person name="Brandl J."/>
            <person name="Frisvad J.C."/>
            <person name="Nielsen K.F."/>
            <person name="Lyhne E.K."/>
            <person name="Kogle M.E."/>
            <person name="Kuo A."/>
            <person name="Riley R."/>
            <person name="Clum A."/>
            <person name="Nolan M."/>
            <person name="Lipzen A."/>
            <person name="Salamov A."/>
            <person name="Henrissat B."/>
            <person name="Wiebenga A."/>
            <person name="De vries R.P."/>
            <person name="Grigoriev I.V."/>
            <person name="Mortensen U.H."/>
            <person name="Andersen M.R."/>
            <person name="Baker S.E."/>
        </authorList>
    </citation>
    <scope>NUCLEOTIDE SEQUENCE [LARGE SCALE GENOMIC DNA]</scope>
    <source>
        <strain evidence="3 4">CBS 101889</strain>
    </source>
</reference>
<feature type="chain" id="PRO_5017347253" evidence="2">
    <location>
        <begin position="24"/>
        <end position="120"/>
    </location>
</feature>
<gene>
    <name evidence="3" type="ORF">BO97DRAFT_145379</name>
</gene>
<feature type="compositionally biased region" description="Polar residues" evidence="1">
    <location>
        <begin position="80"/>
        <end position="94"/>
    </location>
</feature>
<dbReference type="AlphaFoldDB" id="A0A395HQC0"/>
<accession>A0A395HQC0</accession>
<protein>
    <submittedName>
        <fullName evidence="3">Uncharacterized protein</fullName>
    </submittedName>
</protein>
<dbReference type="VEuPathDB" id="FungiDB:BO97DRAFT_145379"/>
<proteinExistence type="predicted"/>
<dbReference type="Proteomes" id="UP000248961">
    <property type="component" value="Unassembled WGS sequence"/>
</dbReference>
<feature type="compositionally biased region" description="Low complexity" evidence="1">
    <location>
        <begin position="106"/>
        <end position="120"/>
    </location>
</feature>
<evidence type="ECO:0000256" key="2">
    <source>
        <dbReference type="SAM" id="SignalP"/>
    </source>
</evidence>
<organism evidence="3 4">
    <name type="scientific">Aspergillus homomorphus (strain CBS 101889)</name>
    <dbReference type="NCBI Taxonomy" id="1450537"/>
    <lineage>
        <taxon>Eukaryota</taxon>
        <taxon>Fungi</taxon>
        <taxon>Dikarya</taxon>
        <taxon>Ascomycota</taxon>
        <taxon>Pezizomycotina</taxon>
        <taxon>Eurotiomycetes</taxon>
        <taxon>Eurotiomycetidae</taxon>
        <taxon>Eurotiales</taxon>
        <taxon>Aspergillaceae</taxon>
        <taxon>Aspergillus</taxon>
        <taxon>Aspergillus subgen. Circumdati</taxon>
    </lineage>
</organism>
<feature type="signal peptide" evidence="2">
    <location>
        <begin position="1"/>
        <end position="23"/>
    </location>
</feature>
<dbReference type="EMBL" id="KZ824298">
    <property type="protein sequence ID" value="RAL10017.1"/>
    <property type="molecule type" value="Genomic_DNA"/>
</dbReference>
<keyword evidence="2" id="KW-0732">Signal</keyword>
<evidence type="ECO:0000313" key="4">
    <source>
        <dbReference type="Proteomes" id="UP000248961"/>
    </source>
</evidence>
<feature type="compositionally biased region" description="Polar residues" evidence="1">
    <location>
        <begin position="35"/>
        <end position="52"/>
    </location>
</feature>
<sequence>MGEIAQTCPISSLLMCSCSVSWGCVLVGMPRTTSLHSPTQLNSSITPSSEQFTRYPIHPPYSPMIPSNRSTSRDHPPTIRINSCTPTSLSQGNIHKQERNIHRNPRTSTTQPTYPRTTAI</sequence>